<proteinExistence type="predicted"/>
<dbReference type="Pfam" id="PF09669">
    <property type="entry name" value="Phage_pRha"/>
    <property type="match status" value="1"/>
</dbReference>
<dbReference type="NCBIfam" id="TIGR02681">
    <property type="entry name" value="phage_pRha"/>
    <property type="match status" value="1"/>
</dbReference>
<reference evidence="1 2" key="1">
    <citation type="submission" date="2017-09" db="EMBL/GenBank/DDBJ databases">
        <title>Biodiversity and function of Thalassospira species in the particle-attached aromatic-hydrocarbon-degrading consortia from the surface seawater of the South China Sea.</title>
        <authorList>
            <person name="Dong C."/>
            <person name="Liu R."/>
            <person name="Shao Z."/>
        </authorList>
    </citation>
    <scope>NUCLEOTIDE SEQUENCE [LARGE SCALE GENOMIC DNA]</scope>
    <source>
        <strain evidence="1 2">CSC1P2</strain>
    </source>
</reference>
<dbReference type="AlphaFoldDB" id="A0A2N3KIS6"/>
<sequence>MNTPQLPKSIPAVFEKNGVILTNSRDVAAYFGKRHADVLRAIDKLECSEDFYRRNFASVIVEYENGKGGKQEARAFDMTKDGFGFLAFGFTGKEAAKFKEAYISQFNEMKKMLLEQFAPVTGGKENPNLPTQHQVRDEALNMVREMLPSLRQELLNGLLPMSRDISLHSLLGDVSTGQGRLLGVWEDLPAHNIQWPDKALAERHEYVVLGYWAETRLPTVMRLYAGNWIIASQLAVYLNPDFRFVAAFEADASTV</sequence>
<dbReference type="OrthoDB" id="9808959at2"/>
<dbReference type="RefSeq" id="WP_085594385.1">
    <property type="nucleotide sequence ID" value="NZ_NWTK01000017.1"/>
</dbReference>
<protein>
    <recommendedName>
        <fullName evidence="3">Rha family transcriptional regulator</fullName>
    </recommendedName>
</protein>
<dbReference type="EMBL" id="NWTK01000017">
    <property type="protein sequence ID" value="PKR50462.1"/>
    <property type="molecule type" value="Genomic_DNA"/>
</dbReference>
<dbReference type="InterPro" id="IPR014054">
    <property type="entry name" value="Phage_regulatory_Rha"/>
</dbReference>
<name>A0A2N3KIS6_9PROT</name>
<evidence type="ECO:0008006" key="3">
    <source>
        <dbReference type="Google" id="ProtNLM"/>
    </source>
</evidence>
<evidence type="ECO:0000313" key="2">
    <source>
        <dbReference type="Proteomes" id="UP000233597"/>
    </source>
</evidence>
<dbReference type="Proteomes" id="UP000233597">
    <property type="component" value="Unassembled WGS sequence"/>
</dbReference>
<evidence type="ECO:0000313" key="1">
    <source>
        <dbReference type="EMBL" id="PKR50462.1"/>
    </source>
</evidence>
<organism evidence="1 2">
    <name type="scientific">Thalassospira marina</name>
    <dbReference type="NCBI Taxonomy" id="2048283"/>
    <lineage>
        <taxon>Bacteria</taxon>
        <taxon>Pseudomonadati</taxon>
        <taxon>Pseudomonadota</taxon>
        <taxon>Alphaproteobacteria</taxon>
        <taxon>Rhodospirillales</taxon>
        <taxon>Thalassospiraceae</taxon>
        <taxon>Thalassospira</taxon>
    </lineage>
</organism>
<comment type="caution">
    <text evidence="1">The sequence shown here is derived from an EMBL/GenBank/DDBJ whole genome shotgun (WGS) entry which is preliminary data.</text>
</comment>
<accession>A0A2N3KIS6</accession>
<gene>
    <name evidence="1" type="ORF">COO20_21555</name>
</gene>